<organism evidence="2 3">
    <name type="scientific">Rubritalea halochordaticola</name>
    <dbReference type="NCBI Taxonomy" id="714537"/>
    <lineage>
        <taxon>Bacteria</taxon>
        <taxon>Pseudomonadati</taxon>
        <taxon>Verrucomicrobiota</taxon>
        <taxon>Verrucomicrobiia</taxon>
        <taxon>Verrucomicrobiales</taxon>
        <taxon>Rubritaleaceae</taxon>
        <taxon>Rubritalea</taxon>
    </lineage>
</organism>
<dbReference type="SUPFAM" id="SSF48452">
    <property type="entry name" value="TPR-like"/>
    <property type="match status" value="1"/>
</dbReference>
<evidence type="ECO:0000256" key="1">
    <source>
        <dbReference type="SAM" id="SignalP"/>
    </source>
</evidence>
<gene>
    <name evidence="2" type="ORF">Rhal01_00751</name>
</gene>
<evidence type="ECO:0000313" key="2">
    <source>
        <dbReference type="EMBL" id="GAA5494589.1"/>
    </source>
</evidence>
<accession>A0ABP9UY36</accession>
<dbReference type="RefSeq" id="WP_346187532.1">
    <property type="nucleotide sequence ID" value="NZ_BAABRL010000002.1"/>
</dbReference>
<sequence length="543" mass="61293">MQRIILASLLLLMSLLSAGAEDEKQFDVNSVIAEPVAKLPEPRFWNGVGELNLLVFTEDESVRKHVNQGFVLLHASWDFEAYRHFTTALKKDPNCLMAYCGLVLSVANPTHEWKAERAKAFNRMITLSEYKVGEGEQARWYYPDIERGYAFCIATLLTEGSGPGSKAFRQLSNKYPKDLQLKLLAAFLERGGYSDYGDIRPSQRASLAKVRELVDLYPENPLVLNFWLMMQAEAPYQAVDVMQVLMPTAKKLVVLSEGKLPTWHAVLGHLAWRSGELELARLSFERAIELYSQWQSNDQISDVNAIGLCRAKIFLAAVLYAEGKIQDALQLLGEVKSIELPDGRQFSQVATALQWHAKLLPTQIYLARGGKGDLKKALSVLPTVPAQAAGGFDPYKIVIDGYTLYIRALESEEAGKPEQAREYYAKLVQNLELMQKAQPKMVQQPYYVDYVRALGALKIHQFELLGLLSAESELAANWYRSAIDRQHPSSRLLPPEILYPMEFRLAEYYKNEGDLENARKFAHQGLKRMPSCPKCKALLKSLN</sequence>
<dbReference type="Pfam" id="PF13181">
    <property type="entry name" value="TPR_8"/>
    <property type="match status" value="1"/>
</dbReference>
<keyword evidence="1" id="KW-0732">Signal</keyword>
<name>A0ABP9UY36_9BACT</name>
<reference evidence="2 3" key="1">
    <citation type="submission" date="2024-02" db="EMBL/GenBank/DDBJ databases">
        <title>Rubritalea halochordaticola NBRC 107102.</title>
        <authorList>
            <person name="Ichikawa N."/>
            <person name="Katano-Makiyama Y."/>
            <person name="Hidaka K."/>
        </authorList>
    </citation>
    <scope>NUCLEOTIDE SEQUENCE [LARGE SCALE GENOMIC DNA]</scope>
    <source>
        <strain evidence="2 3">NBRC 107102</strain>
    </source>
</reference>
<feature type="signal peptide" evidence="1">
    <location>
        <begin position="1"/>
        <end position="20"/>
    </location>
</feature>
<evidence type="ECO:0008006" key="4">
    <source>
        <dbReference type="Google" id="ProtNLM"/>
    </source>
</evidence>
<proteinExistence type="predicted"/>
<evidence type="ECO:0000313" key="3">
    <source>
        <dbReference type="Proteomes" id="UP001424741"/>
    </source>
</evidence>
<dbReference type="InterPro" id="IPR011990">
    <property type="entry name" value="TPR-like_helical_dom_sf"/>
</dbReference>
<protein>
    <recommendedName>
        <fullName evidence="4">Tetratricopeptide repeat protein</fullName>
    </recommendedName>
</protein>
<comment type="caution">
    <text evidence="2">The sequence shown here is derived from an EMBL/GenBank/DDBJ whole genome shotgun (WGS) entry which is preliminary data.</text>
</comment>
<dbReference type="SMART" id="SM00028">
    <property type="entry name" value="TPR"/>
    <property type="match status" value="5"/>
</dbReference>
<feature type="chain" id="PRO_5046691739" description="Tetratricopeptide repeat protein" evidence="1">
    <location>
        <begin position="21"/>
        <end position="543"/>
    </location>
</feature>
<keyword evidence="3" id="KW-1185">Reference proteome</keyword>
<dbReference type="EMBL" id="BAABRL010000002">
    <property type="protein sequence ID" value="GAA5494589.1"/>
    <property type="molecule type" value="Genomic_DNA"/>
</dbReference>
<dbReference type="Proteomes" id="UP001424741">
    <property type="component" value="Unassembled WGS sequence"/>
</dbReference>
<dbReference type="InterPro" id="IPR019734">
    <property type="entry name" value="TPR_rpt"/>
</dbReference>
<dbReference type="Gene3D" id="1.25.40.10">
    <property type="entry name" value="Tetratricopeptide repeat domain"/>
    <property type="match status" value="1"/>
</dbReference>